<dbReference type="Proteomes" id="UP000824175">
    <property type="component" value="Unassembled WGS sequence"/>
</dbReference>
<dbReference type="EC" id="6.3.5.1" evidence="7 8"/>
<evidence type="ECO:0000256" key="2">
    <source>
        <dbReference type="ARBA" id="ARBA00007145"/>
    </source>
</evidence>
<dbReference type="EMBL" id="DVMJ01000046">
    <property type="protein sequence ID" value="HIU13471.1"/>
    <property type="molecule type" value="Genomic_DNA"/>
</dbReference>
<dbReference type="PIRSF" id="PIRSF006630">
    <property type="entry name" value="NADS_GAT"/>
    <property type="match status" value="1"/>
</dbReference>
<feature type="active site" description="For glutaminase activity" evidence="7">
    <location>
        <position position="114"/>
    </location>
</feature>
<dbReference type="InterPro" id="IPR014729">
    <property type="entry name" value="Rossmann-like_a/b/a_fold"/>
</dbReference>
<dbReference type="InterPro" id="IPR014445">
    <property type="entry name" value="Gln-dep_NAD_synthase"/>
</dbReference>
<evidence type="ECO:0000256" key="5">
    <source>
        <dbReference type="ARBA" id="ARBA00022840"/>
    </source>
</evidence>
<gene>
    <name evidence="7" type="primary">nadE</name>
    <name evidence="11" type="ORF">IAD15_05320</name>
</gene>
<keyword evidence="3 7" id="KW-0436">Ligase</keyword>
<accession>A0A9D1HNQ5</accession>
<sequence length="633" mass="71573">MLNHGFYRVSAACIQTEIADVKHNVEKMIEVAKRLEGQTQLLVFGELSLCGYSCQDLFYETLLQQACEQGLKTLCEQLPGNMLVAVGLPMRHEGKLYNTAAFIFQGKVLGFQAKTFLPGYNEFYERRWFSSAREIKNEMHEWQGEKIPFSNRLMIEDITTGAKVAAEICEDLWVSTPVSTNHFLRGANVVVNLSASDELIGKKAYREMLVRMQASKCAFGYVYASQGEYESTSDMLCCGHLMIADGSKLRVSTIDKTIVSSEIDLEKANKEREKFQTMSEEGSTQEALIVRIASTPVSVQPTYAISPTPFVPRSSRERCLEIMRIQSKALAMRLKKIHCRKAVIGISGGLDSTLALLITYQAFQQNQLDPKGIIAVTMPGFGTTDRTYQNALSMIREMGATLKEISIVEACKVHMKDIGHDINDHDVTYENVQARERTQILMDLANQEGGIVIGTGDLSEMALGFCTYNGDHMSMYAVNASIPKTLVRYLVNTYAHEFASEKLKQTLLDIMDTPVSPELLPPDESGQIVQKTEKTIGQYIYHDFFLYYFLRHHFTPEKIDLLAKLAFGEDKKTEIRETMKIFYRRFFAQQFKRNCVPDGIKVGSVSLSPRADWRMPSEASSRLWLEQIEEEDN</sequence>
<evidence type="ECO:0000259" key="10">
    <source>
        <dbReference type="PROSITE" id="PS50263"/>
    </source>
</evidence>
<dbReference type="SUPFAM" id="SSF56317">
    <property type="entry name" value="Carbon-nitrogen hydrolase"/>
    <property type="match status" value="1"/>
</dbReference>
<evidence type="ECO:0000313" key="11">
    <source>
        <dbReference type="EMBL" id="HIU13471.1"/>
    </source>
</evidence>
<dbReference type="InterPro" id="IPR022310">
    <property type="entry name" value="NAD/GMP_synthase"/>
</dbReference>
<feature type="binding site" evidence="7">
    <location>
        <position position="431"/>
    </location>
    <ligand>
        <name>deamido-NAD(+)</name>
        <dbReference type="ChEBI" id="CHEBI:58437"/>
        <note>ligand shared between two neighboring subunits</note>
    </ligand>
</feature>
<evidence type="ECO:0000256" key="4">
    <source>
        <dbReference type="ARBA" id="ARBA00022741"/>
    </source>
</evidence>
<dbReference type="GO" id="GO:0003952">
    <property type="term" value="F:NAD+ synthase (glutamine-hydrolyzing) activity"/>
    <property type="evidence" value="ECO:0007669"/>
    <property type="project" value="UniProtKB-UniRule"/>
</dbReference>
<evidence type="ECO:0000256" key="8">
    <source>
        <dbReference type="PIRNR" id="PIRNR006630"/>
    </source>
</evidence>
<feature type="binding site" evidence="7">
    <location>
        <position position="120"/>
    </location>
    <ligand>
        <name>L-glutamine</name>
        <dbReference type="ChEBI" id="CHEBI:58359"/>
    </ligand>
</feature>
<feature type="binding site" evidence="7">
    <location>
        <position position="196"/>
    </location>
    <ligand>
        <name>L-glutamine</name>
        <dbReference type="ChEBI" id="CHEBI:58359"/>
    </ligand>
</feature>
<dbReference type="Gene3D" id="1.10.10.1140">
    <property type="entry name" value="Glutamine-dependent NAD+ synthetase, C-terminal domain"/>
    <property type="match status" value="1"/>
</dbReference>
<dbReference type="CDD" id="cd07570">
    <property type="entry name" value="GAT_Gln-NAD-synth"/>
    <property type="match status" value="1"/>
</dbReference>
<comment type="similarity">
    <text evidence="9">Belongs to the NAD synthetase family.</text>
</comment>
<evidence type="ECO:0000256" key="6">
    <source>
        <dbReference type="ARBA" id="ARBA00023027"/>
    </source>
</evidence>
<dbReference type="GO" id="GO:0008795">
    <property type="term" value="F:NAD+ synthase activity"/>
    <property type="evidence" value="ECO:0007669"/>
    <property type="project" value="UniProtKB-UniRule"/>
</dbReference>
<feature type="domain" description="CN hydrolase" evidence="10">
    <location>
        <begin position="7"/>
        <end position="265"/>
    </location>
</feature>
<dbReference type="InterPro" id="IPR003694">
    <property type="entry name" value="NAD_synthase"/>
</dbReference>
<comment type="similarity">
    <text evidence="2 7 8">In the C-terminal section; belongs to the NAD synthetase family.</text>
</comment>
<dbReference type="HAMAP" id="MF_02090">
    <property type="entry name" value="NadE_glutamine_dep"/>
    <property type="match status" value="1"/>
</dbReference>
<feature type="active site" description="Proton acceptor; for glutaminase activity" evidence="7">
    <location>
        <position position="46"/>
    </location>
</feature>
<dbReference type="PANTHER" id="PTHR23090">
    <property type="entry name" value="NH 3 /GLUTAMINE-DEPENDENT NAD + SYNTHETASE"/>
    <property type="match status" value="1"/>
</dbReference>
<feature type="binding site" evidence="7">
    <location>
        <position position="455"/>
    </location>
    <ligand>
        <name>ATP</name>
        <dbReference type="ChEBI" id="CHEBI:30616"/>
    </ligand>
</feature>
<dbReference type="Gene3D" id="3.60.110.10">
    <property type="entry name" value="Carbon-nitrogen hydrolase"/>
    <property type="match status" value="1"/>
</dbReference>
<feature type="binding site" evidence="7">
    <location>
        <position position="460"/>
    </location>
    <ligand>
        <name>deamido-NAD(+)</name>
        <dbReference type="ChEBI" id="CHEBI:58437"/>
        <note>ligand shared between two neighboring subunits</note>
    </ligand>
</feature>
<comment type="caution">
    <text evidence="7">Lacks conserved residue(s) required for the propagation of feature annotation.</text>
</comment>
<dbReference type="CDD" id="cd00553">
    <property type="entry name" value="NAD_synthase"/>
    <property type="match status" value="1"/>
</dbReference>
<dbReference type="AlphaFoldDB" id="A0A9D1HNQ5"/>
<dbReference type="Gene3D" id="3.40.50.620">
    <property type="entry name" value="HUPs"/>
    <property type="match status" value="1"/>
</dbReference>
<reference evidence="11" key="2">
    <citation type="journal article" date="2021" name="PeerJ">
        <title>Extensive microbial diversity within the chicken gut microbiome revealed by metagenomics and culture.</title>
        <authorList>
            <person name="Gilroy R."/>
            <person name="Ravi A."/>
            <person name="Getino M."/>
            <person name="Pursley I."/>
            <person name="Horton D.L."/>
            <person name="Alikhan N.F."/>
            <person name="Baker D."/>
            <person name="Gharbi K."/>
            <person name="Hall N."/>
            <person name="Watson M."/>
            <person name="Adriaenssens E.M."/>
            <person name="Foster-Nyarko E."/>
            <person name="Jarju S."/>
            <person name="Secka A."/>
            <person name="Antonio M."/>
            <person name="Oren A."/>
            <person name="Chaudhuri R.R."/>
            <person name="La Ragione R."/>
            <person name="Hildebrand F."/>
            <person name="Pallen M.J."/>
        </authorList>
    </citation>
    <scope>NUCLEOTIDE SEQUENCE</scope>
    <source>
        <strain evidence="11">CHK195-11698</strain>
    </source>
</reference>
<evidence type="ECO:0000256" key="7">
    <source>
        <dbReference type="HAMAP-Rule" id="MF_02090"/>
    </source>
</evidence>
<dbReference type="InterPro" id="IPR036526">
    <property type="entry name" value="C-N_Hydrolase_sf"/>
</dbReference>
<comment type="function">
    <text evidence="7">Catalyzes the ATP-dependent amidation of deamido-NAD to form NAD. Uses L-glutamine as a nitrogen source.</text>
</comment>
<dbReference type="GO" id="GO:0005737">
    <property type="term" value="C:cytoplasm"/>
    <property type="evidence" value="ECO:0007669"/>
    <property type="project" value="InterPro"/>
</dbReference>
<feature type="binding site" evidence="7">
    <location>
        <position position="592"/>
    </location>
    <ligand>
        <name>deamido-NAD(+)</name>
        <dbReference type="ChEBI" id="CHEBI:58437"/>
        <note>ligand shared between two neighboring subunits</note>
    </ligand>
</feature>
<dbReference type="InterPro" id="IPR003010">
    <property type="entry name" value="C-N_Hydrolase"/>
</dbReference>
<feature type="active site" description="Nucleophile; for glutaminase activity" evidence="7">
    <location>
        <position position="169"/>
    </location>
</feature>
<dbReference type="PANTHER" id="PTHR23090:SF9">
    <property type="entry name" value="GLUTAMINE-DEPENDENT NAD(+) SYNTHETASE"/>
    <property type="match status" value="1"/>
</dbReference>
<dbReference type="PROSITE" id="PS50263">
    <property type="entry name" value="CN_HYDROLASE"/>
    <property type="match status" value="1"/>
</dbReference>
<comment type="pathway">
    <text evidence="1 7 8">Cofactor biosynthesis; NAD(+) biosynthesis; NAD(+) from deamido-NAD(+) (L-Gln route): step 1/1.</text>
</comment>
<name>A0A9D1HNQ5_9FIRM</name>
<dbReference type="Pfam" id="PF02540">
    <property type="entry name" value="NAD_synthase"/>
    <property type="match status" value="1"/>
</dbReference>
<dbReference type="GO" id="GO:0005524">
    <property type="term" value="F:ATP binding"/>
    <property type="evidence" value="ECO:0007669"/>
    <property type="project" value="UniProtKB-UniRule"/>
</dbReference>
<evidence type="ECO:0000313" key="12">
    <source>
        <dbReference type="Proteomes" id="UP000824175"/>
    </source>
</evidence>
<dbReference type="GO" id="GO:0004359">
    <property type="term" value="F:glutaminase activity"/>
    <property type="evidence" value="ECO:0007669"/>
    <property type="project" value="InterPro"/>
</dbReference>
<reference evidence="11" key="1">
    <citation type="submission" date="2020-10" db="EMBL/GenBank/DDBJ databases">
        <authorList>
            <person name="Gilroy R."/>
        </authorList>
    </citation>
    <scope>NUCLEOTIDE SEQUENCE</scope>
    <source>
        <strain evidence="11">CHK195-11698</strain>
    </source>
</reference>
<comment type="catalytic activity">
    <reaction evidence="7 8">
        <text>deamido-NAD(+) + L-glutamine + ATP + H2O = L-glutamate + AMP + diphosphate + NAD(+) + H(+)</text>
        <dbReference type="Rhea" id="RHEA:24384"/>
        <dbReference type="ChEBI" id="CHEBI:15377"/>
        <dbReference type="ChEBI" id="CHEBI:15378"/>
        <dbReference type="ChEBI" id="CHEBI:29985"/>
        <dbReference type="ChEBI" id="CHEBI:30616"/>
        <dbReference type="ChEBI" id="CHEBI:33019"/>
        <dbReference type="ChEBI" id="CHEBI:57540"/>
        <dbReference type="ChEBI" id="CHEBI:58359"/>
        <dbReference type="ChEBI" id="CHEBI:58437"/>
        <dbReference type="ChEBI" id="CHEBI:456215"/>
        <dbReference type="EC" id="6.3.5.1"/>
    </reaction>
</comment>
<organism evidence="11 12">
    <name type="scientific">Candidatus Fimiplasma intestinipullorum</name>
    <dbReference type="NCBI Taxonomy" id="2840825"/>
    <lineage>
        <taxon>Bacteria</taxon>
        <taxon>Bacillati</taxon>
        <taxon>Bacillota</taxon>
        <taxon>Clostridia</taxon>
        <taxon>Eubacteriales</taxon>
        <taxon>Candidatus Fimiplasma</taxon>
    </lineage>
</organism>
<keyword evidence="4 7" id="KW-0547">Nucleotide-binding</keyword>
<keyword evidence="6 7" id="KW-0520">NAD</keyword>
<dbReference type="NCBIfam" id="NF002730">
    <property type="entry name" value="PRK02628.1"/>
    <property type="match status" value="1"/>
</dbReference>
<dbReference type="Pfam" id="PF00795">
    <property type="entry name" value="CN_hydrolase"/>
    <property type="match status" value="1"/>
</dbReference>
<evidence type="ECO:0000256" key="1">
    <source>
        <dbReference type="ARBA" id="ARBA00005188"/>
    </source>
</evidence>
<feature type="binding site" evidence="7">
    <location>
        <position position="202"/>
    </location>
    <ligand>
        <name>L-glutamine</name>
        <dbReference type="ChEBI" id="CHEBI:58359"/>
    </ligand>
</feature>
<dbReference type="InterPro" id="IPR041856">
    <property type="entry name" value="NAD+_synth_C"/>
</dbReference>
<keyword evidence="5 7" id="KW-0067">ATP-binding</keyword>
<evidence type="ECO:0000256" key="3">
    <source>
        <dbReference type="ARBA" id="ARBA00022598"/>
    </source>
</evidence>
<protein>
    <recommendedName>
        <fullName evidence="7 8">Glutamine-dependent NAD(+) synthetase</fullName>
        <ecNumber evidence="7 8">6.3.5.1</ecNumber>
    </recommendedName>
    <alternativeName>
        <fullName evidence="7 8">NAD(+) synthase [glutamine-hydrolyzing]</fullName>
    </alternativeName>
</protein>
<evidence type="ECO:0000256" key="9">
    <source>
        <dbReference type="RuleBase" id="RU003811"/>
    </source>
</evidence>
<dbReference type="NCBIfam" id="TIGR00552">
    <property type="entry name" value="nadE"/>
    <property type="match status" value="1"/>
</dbReference>
<dbReference type="SUPFAM" id="SSF52402">
    <property type="entry name" value="Adenine nucleotide alpha hydrolases-like"/>
    <property type="match status" value="1"/>
</dbReference>
<comment type="caution">
    <text evidence="11">The sequence shown here is derived from an EMBL/GenBank/DDBJ whole genome shotgun (WGS) entry which is preliminary data.</text>
</comment>
<feature type="binding site" evidence="7">
    <location>
        <begin position="345"/>
        <end position="352"/>
    </location>
    <ligand>
        <name>ATP</name>
        <dbReference type="ChEBI" id="CHEBI:30616"/>
    </ligand>
</feature>
<dbReference type="GO" id="GO:0009435">
    <property type="term" value="P:NAD+ biosynthetic process"/>
    <property type="evidence" value="ECO:0007669"/>
    <property type="project" value="UniProtKB-UniRule"/>
</dbReference>
<proteinExistence type="inferred from homology"/>